<dbReference type="EMBL" id="JBHMQT010000032">
    <property type="protein sequence ID" value="MFC0863448.1"/>
    <property type="molecule type" value="Genomic_DNA"/>
</dbReference>
<feature type="region of interest" description="Disordered" evidence="1">
    <location>
        <begin position="122"/>
        <end position="221"/>
    </location>
</feature>
<comment type="caution">
    <text evidence="4">The sequence shown here is derived from an EMBL/GenBank/DDBJ whole genome shotgun (WGS) entry which is preliminary data.</text>
</comment>
<feature type="chain" id="PRO_5047499281" description="Gram-positive cocci surface proteins LPxTG domain-containing protein" evidence="3">
    <location>
        <begin position="30"/>
        <end position="361"/>
    </location>
</feature>
<name>A0ABV6U4V3_9ACTN</name>
<evidence type="ECO:0000256" key="2">
    <source>
        <dbReference type="SAM" id="Phobius"/>
    </source>
</evidence>
<sequence length="361" mass="35661">MTRKHAGPILLALTAAGGLALGTSAIAVAAPCPPPKATAWENTSLTPPVLAASLAIFIPRHGPAVCGPSHINRDWPVGPGCRGNRLKRTDHGCLEKPRCGEADEGGRAHHCRNDAGDRAACSRQATPCGDRKATATSGVSEEAPAGPADEAGQAGPGDANTRAPADDGARAGEEVHEYGEACEGDGAREGDGVSPRGGCGQPVPVPCPRRPGRGTAPEDPAVALSVVVPGVVTGGRNAPGRPGQPERAGQPGWPGQGNAPGGPAQPGGRPDPRDASGPVVNPPGETTTPQGGFTPAGKTPRDIAPPHIPVLRDGAPSGHIPGGLPFTGAPAGIALAGAGLLAAGAGAALVSVRRRRSAGAK</sequence>
<gene>
    <name evidence="4" type="ORF">ACFHYQ_14200</name>
</gene>
<feature type="transmembrane region" description="Helical" evidence="2">
    <location>
        <begin position="331"/>
        <end position="352"/>
    </location>
</feature>
<evidence type="ECO:0000313" key="4">
    <source>
        <dbReference type="EMBL" id="MFC0863448.1"/>
    </source>
</evidence>
<keyword evidence="3" id="KW-0732">Signal</keyword>
<feature type="region of interest" description="Disordered" evidence="1">
    <location>
        <begin position="233"/>
        <end position="328"/>
    </location>
</feature>
<keyword evidence="2" id="KW-0472">Membrane</keyword>
<protein>
    <recommendedName>
        <fullName evidence="6">Gram-positive cocci surface proteins LPxTG domain-containing protein</fullName>
    </recommendedName>
</protein>
<feature type="compositionally biased region" description="Low complexity" evidence="1">
    <location>
        <begin position="141"/>
        <end position="159"/>
    </location>
</feature>
<reference evidence="4 5" key="1">
    <citation type="submission" date="2024-09" db="EMBL/GenBank/DDBJ databases">
        <authorList>
            <person name="Sun Q."/>
            <person name="Mori K."/>
        </authorList>
    </citation>
    <scope>NUCLEOTIDE SEQUENCE [LARGE SCALE GENOMIC DNA]</scope>
    <source>
        <strain evidence="4 5">TBRC 1851</strain>
    </source>
</reference>
<accession>A0ABV6U4V3</accession>
<feature type="signal peptide" evidence="3">
    <location>
        <begin position="1"/>
        <end position="29"/>
    </location>
</feature>
<keyword evidence="2" id="KW-1133">Transmembrane helix</keyword>
<evidence type="ECO:0000256" key="3">
    <source>
        <dbReference type="SAM" id="SignalP"/>
    </source>
</evidence>
<keyword evidence="5" id="KW-1185">Reference proteome</keyword>
<dbReference type="Proteomes" id="UP001589870">
    <property type="component" value="Unassembled WGS sequence"/>
</dbReference>
<dbReference type="RefSeq" id="WP_394301597.1">
    <property type="nucleotide sequence ID" value="NZ_JBHMQT010000032.1"/>
</dbReference>
<evidence type="ECO:0008006" key="6">
    <source>
        <dbReference type="Google" id="ProtNLM"/>
    </source>
</evidence>
<evidence type="ECO:0000256" key="1">
    <source>
        <dbReference type="SAM" id="MobiDB-lite"/>
    </source>
</evidence>
<proteinExistence type="predicted"/>
<organism evidence="4 5">
    <name type="scientific">Sphaerimonospora cavernae</name>
    <dbReference type="NCBI Taxonomy" id="1740611"/>
    <lineage>
        <taxon>Bacteria</taxon>
        <taxon>Bacillati</taxon>
        <taxon>Actinomycetota</taxon>
        <taxon>Actinomycetes</taxon>
        <taxon>Streptosporangiales</taxon>
        <taxon>Streptosporangiaceae</taxon>
        <taxon>Sphaerimonospora</taxon>
    </lineage>
</organism>
<keyword evidence="2" id="KW-0812">Transmembrane</keyword>
<evidence type="ECO:0000313" key="5">
    <source>
        <dbReference type="Proteomes" id="UP001589870"/>
    </source>
</evidence>
<feature type="compositionally biased region" description="Basic and acidic residues" evidence="1">
    <location>
        <begin position="164"/>
        <end position="191"/>
    </location>
</feature>